<feature type="compositionally biased region" description="Polar residues" evidence="1">
    <location>
        <begin position="270"/>
        <end position="289"/>
    </location>
</feature>
<dbReference type="GO" id="GO:0002218">
    <property type="term" value="P:activation of innate immune response"/>
    <property type="evidence" value="ECO:0007669"/>
    <property type="project" value="InterPro"/>
</dbReference>
<dbReference type="PANTHER" id="PTHR22639:SF3">
    <property type="entry name" value="ZINC FINGER CCHC DOMAIN-CONTAINING PROTEIN 3"/>
    <property type="match status" value="1"/>
</dbReference>
<feature type="domain" description="CCHC-type" evidence="2">
    <location>
        <begin position="200"/>
        <end position="216"/>
    </location>
</feature>
<comment type="caution">
    <text evidence="3">The sequence shown here is derived from an EMBL/GenBank/DDBJ whole genome shotgun (WGS) entry which is preliminary data.</text>
</comment>
<evidence type="ECO:0000259" key="2">
    <source>
        <dbReference type="SMART" id="SM00343"/>
    </source>
</evidence>
<evidence type="ECO:0000313" key="3">
    <source>
        <dbReference type="EMBL" id="KAK6165030.1"/>
    </source>
</evidence>
<dbReference type="GO" id="GO:0008270">
    <property type="term" value="F:zinc ion binding"/>
    <property type="evidence" value="ECO:0007669"/>
    <property type="project" value="InterPro"/>
</dbReference>
<gene>
    <name evidence="3" type="ORF">SNE40_023712</name>
</gene>
<feature type="compositionally biased region" description="Basic and acidic residues" evidence="1">
    <location>
        <begin position="306"/>
        <end position="315"/>
    </location>
</feature>
<dbReference type="AlphaFoldDB" id="A0AAN8IUH1"/>
<name>A0AAN8IUH1_PATCE</name>
<dbReference type="GO" id="GO:0003723">
    <property type="term" value="F:RNA binding"/>
    <property type="evidence" value="ECO:0007669"/>
    <property type="project" value="InterPro"/>
</dbReference>
<dbReference type="EMBL" id="JAZGQO010000036">
    <property type="protein sequence ID" value="KAK6165030.1"/>
    <property type="molecule type" value="Genomic_DNA"/>
</dbReference>
<dbReference type="InterPro" id="IPR036875">
    <property type="entry name" value="Znf_CCHC_sf"/>
</dbReference>
<feature type="compositionally biased region" description="Basic and acidic residues" evidence="1">
    <location>
        <begin position="240"/>
        <end position="249"/>
    </location>
</feature>
<protein>
    <recommendedName>
        <fullName evidence="2">CCHC-type domain-containing protein</fullName>
    </recommendedName>
</protein>
<dbReference type="InterPro" id="IPR001878">
    <property type="entry name" value="Znf_CCHC"/>
</dbReference>
<dbReference type="SMART" id="SM00343">
    <property type="entry name" value="ZnF_C2HC"/>
    <property type="match status" value="2"/>
</dbReference>
<feature type="domain" description="CCHC-type" evidence="2">
    <location>
        <begin position="182"/>
        <end position="198"/>
    </location>
</feature>
<dbReference type="GO" id="GO:0003690">
    <property type="term" value="F:double-stranded DNA binding"/>
    <property type="evidence" value="ECO:0007669"/>
    <property type="project" value="InterPro"/>
</dbReference>
<dbReference type="Proteomes" id="UP001347796">
    <property type="component" value="Unassembled WGS sequence"/>
</dbReference>
<keyword evidence="4" id="KW-1185">Reference proteome</keyword>
<dbReference type="InterPro" id="IPR042509">
    <property type="entry name" value="ZCCHC3"/>
</dbReference>
<accession>A0AAN8IUH1</accession>
<feature type="compositionally biased region" description="Polar residues" evidence="1">
    <location>
        <begin position="318"/>
        <end position="330"/>
    </location>
</feature>
<sequence>MATEQTKQQREISRSQAIKNCTIRLHVGDIKKISAADLIELIELNSTDEDAVKACVPRGNNRYEITLSNEKLAQTILNTEIKINNEIIDCSYVSNRLKIVSILHLPYYIEDYIIAEKFAKWNVKIEGQIRERIDRKSGYPDGTRIMKVSFPPGVSSLPFSVGFKTVEGYEYFPLRHDEQDKVCFYCLSNNHLKIDCPNYRCNRCNMSGHEYRNCSTSSCTLCEKYTTLCICTPTVPTKTEMENKKRERNTSSSSSSYSPLNDPKRARGDQPNTRLASGASEDNLNFSIDSETDGLASGVPPQHANSETETKEKGQDSGGTISCNENQVSGHDSGGAPVDTPNPLPRSDDYLTNKAKSIESPHFETVRSETLNLDKFTKPETTKTNDKTKMTGQKKEGDREKEEEQTGYTIVRRRKIQTTPNIDKDKSRSRSRSNTRKTDT</sequence>
<feature type="region of interest" description="Disordered" evidence="1">
    <location>
        <begin position="240"/>
        <end position="440"/>
    </location>
</feature>
<evidence type="ECO:0000256" key="1">
    <source>
        <dbReference type="SAM" id="MobiDB-lite"/>
    </source>
</evidence>
<reference evidence="3 4" key="1">
    <citation type="submission" date="2024-01" db="EMBL/GenBank/DDBJ databases">
        <title>The genome of the rayed Mediterranean limpet Patella caerulea (Linnaeus, 1758).</title>
        <authorList>
            <person name="Anh-Thu Weber A."/>
            <person name="Halstead-Nussloch G."/>
        </authorList>
    </citation>
    <scope>NUCLEOTIDE SEQUENCE [LARGE SCALE GENOMIC DNA]</scope>
    <source>
        <strain evidence="3">AATW-2023a</strain>
        <tissue evidence="3">Whole specimen</tissue>
    </source>
</reference>
<organism evidence="3 4">
    <name type="scientific">Patella caerulea</name>
    <name type="common">Rayed Mediterranean limpet</name>
    <dbReference type="NCBI Taxonomy" id="87958"/>
    <lineage>
        <taxon>Eukaryota</taxon>
        <taxon>Metazoa</taxon>
        <taxon>Spiralia</taxon>
        <taxon>Lophotrochozoa</taxon>
        <taxon>Mollusca</taxon>
        <taxon>Gastropoda</taxon>
        <taxon>Patellogastropoda</taxon>
        <taxon>Patelloidea</taxon>
        <taxon>Patellidae</taxon>
        <taxon>Patella</taxon>
    </lineage>
</organism>
<feature type="compositionally biased region" description="Basic and acidic residues" evidence="1">
    <location>
        <begin position="346"/>
        <end position="367"/>
    </location>
</feature>
<feature type="compositionally biased region" description="Basic and acidic residues" evidence="1">
    <location>
        <begin position="375"/>
        <end position="404"/>
    </location>
</feature>
<evidence type="ECO:0000313" key="4">
    <source>
        <dbReference type="Proteomes" id="UP001347796"/>
    </source>
</evidence>
<feature type="compositionally biased region" description="Basic residues" evidence="1">
    <location>
        <begin position="429"/>
        <end position="440"/>
    </location>
</feature>
<proteinExistence type="predicted"/>
<dbReference type="SUPFAM" id="SSF57756">
    <property type="entry name" value="Retrovirus zinc finger-like domains"/>
    <property type="match status" value="1"/>
</dbReference>
<dbReference type="PANTHER" id="PTHR22639">
    <property type="entry name" value="GAG-RELATED PROTEIN"/>
    <property type="match status" value="1"/>
</dbReference>